<accession>A0A411Z1X5</accession>
<dbReference type="Gene3D" id="3.40.50.1010">
    <property type="entry name" value="5'-nuclease"/>
    <property type="match status" value="1"/>
</dbReference>
<name>A0A411Z1X5_9RHOB</name>
<feature type="domain" description="NYN" evidence="1">
    <location>
        <begin position="15"/>
        <end position="79"/>
    </location>
</feature>
<protein>
    <submittedName>
        <fullName evidence="2">NYN domain-containing protein</fullName>
    </submittedName>
</protein>
<dbReference type="EMBL" id="QWEY01000005">
    <property type="protein sequence ID" value="RGP37081.1"/>
    <property type="molecule type" value="Genomic_DNA"/>
</dbReference>
<sequence length="103" mass="11968">MQNSMKDSGGGKRRVLFIDGSHLDRLRSKLGRPLDLERLRDEFSSQNEPVKAYYYRDARDVDEYHRLQRFFDWLERHGRSCNACVQPSGSCQYRAAAAPDRSG</sequence>
<proteinExistence type="predicted"/>
<dbReference type="Proteomes" id="UP000284547">
    <property type="component" value="Unassembled WGS sequence"/>
</dbReference>
<dbReference type="Pfam" id="PF01936">
    <property type="entry name" value="NYN"/>
    <property type="match status" value="1"/>
</dbReference>
<organism evidence="2 3">
    <name type="scientific">Pseudotabrizicola alkalilacus</name>
    <dbReference type="NCBI Taxonomy" id="2305252"/>
    <lineage>
        <taxon>Bacteria</taxon>
        <taxon>Pseudomonadati</taxon>
        <taxon>Pseudomonadota</taxon>
        <taxon>Alphaproteobacteria</taxon>
        <taxon>Rhodobacterales</taxon>
        <taxon>Paracoccaceae</taxon>
        <taxon>Pseudotabrizicola</taxon>
    </lineage>
</organism>
<reference evidence="2 3" key="1">
    <citation type="submission" date="2018-08" db="EMBL/GenBank/DDBJ databases">
        <title>Flavobacterium tibetense sp. nov., isolated from a wetland YonghuCo on Tibetan Plateau.</title>
        <authorList>
            <person name="Phurbu D."/>
            <person name="Lu H."/>
            <person name="Xing P."/>
        </authorList>
    </citation>
    <scope>NUCLEOTIDE SEQUENCE [LARGE SCALE GENOMIC DNA]</scope>
    <source>
        <strain evidence="2 3">DJC</strain>
    </source>
</reference>
<dbReference type="InterPro" id="IPR021139">
    <property type="entry name" value="NYN"/>
</dbReference>
<keyword evidence="3" id="KW-1185">Reference proteome</keyword>
<gene>
    <name evidence="2" type="ORF">D1012_10435</name>
</gene>
<evidence type="ECO:0000313" key="2">
    <source>
        <dbReference type="EMBL" id="RGP37081.1"/>
    </source>
</evidence>
<dbReference type="AlphaFoldDB" id="A0A411Z1X5"/>
<dbReference type="RefSeq" id="WP_118151885.1">
    <property type="nucleotide sequence ID" value="NZ_QWEY01000005.1"/>
</dbReference>
<comment type="caution">
    <text evidence="2">The sequence shown here is derived from an EMBL/GenBank/DDBJ whole genome shotgun (WGS) entry which is preliminary data.</text>
</comment>
<dbReference type="GO" id="GO:0004540">
    <property type="term" value="F:RNA nuclease activity"/>
    <property type="evidence" value="ECO:0007669"/>
    <property type="project" value="InterPro"/>
</dbReference>
<evidence type="ECO:0000259" key="1">
    <source>
        <dbReference type="Pfam" id="PF01936"/>
    </source>
</evidence>
<evidence type="ECO:0000313" key="3">
    <source>
        <dbReference type="Proteomes" id="UP000284547"/>
    </source>
</evidence>